<dbReference type="RefSeq" id="XP_001445727.1">
    <property type="nucleotide sequence ID" value="XM_001445690.1"/>
</dbReference>
<proteinExistence type="predicted"/>
<dbReference type="HOGENOM" id="CLU_077273_0_0_1"/>
<dbReference type="KEGG" id="ptm:GSPATT00013760001"/>
<gene>
    <name evidence="2" type="ORF">GSPATT00013760001</name>
</gene>
<organism evidence="2 3">
    <name type="scientific">Paramecium tetraurelia</name>
    <dbReference type="NCBI Taxonomy" id="5888"/>
    <lineage>
        <taxon>Eukaryota</taxon>
        <taxon>Sar</taxon>
        <taxon>Alveolata</taxon>
        <taxon>Ciliophora</taxon>
        <taxon>Intramacronucleata</taxon>
        <taxon>Oligohymenophorea</taxon>
        <taxon>Peniculida</taxon>
        <taxon>Parameciidae</taxon>
        <taxon>Paramecium</taxon>
    </lineage>
</organism>
<evidence type="ECO:0000313" key="2">
    <source>
        <dbReference type="EMBL" id="CAK78330.1"/>
    </source>
</evidence>
<feature type="signal peptide" evidence="1">
    <location>
        <begin position="1"/>
        <end position="20"/>
    </location>
</feature>
<dbReference type="InParanoid" id="A0D5L3"/>
<keyword evidence="1" id="KW-0732">Signal</keyword>
<sequence length="284" mass="32205">MYNKMQLLLILLLIVNSTFESECSCDQLGEKDCKIAKQCKFDQNSCQLKSCQDYSISECNYIPNCNSENNVCKDHFWSTCADIPLEVCEFRENCAINNENQCKEFTKCEDYQFSGNGNCNLKNVNCYNGQDGHCKKKTLIGNCSEVHEDCEKYQMLDTKQCVVSTDNKCVSIQVTQCSNMNGTPACSFYQECNWDITTSICSEKRCSDLSSQNCNGAIKNLNGDQMVCYWDGGVCQKMNSIEDLSETNCYQSTNGQHTWRDGECQECSSFGGLVILINYLIYLF</sequence>
<accession>A0D5L3</accession>
<protein>
    <recommendedName>
        <fullName evidence="4">Mini antigen</fullName>
    </recommendedName>
</protein>
<feature type="chain" id="PRO_5002623569" description="Mini antigen" evidence="1">
    <location>
        <begin position="21"/>
        <end position="284"/>
    </location>
</feature>
<dbReference type="OrthoDB" id="284750at2759"/>
<evidence type="ECO:0000256" key="1">
    <source>
        <dbReference type="SAM" id="SignalP"/>
    </source>
</evidence>
<evidence type="ECO:0000313" key="3">
    <source>
        <dbReference type="Proteomes" id="UP000000600"/>
    </source>
</evidence>
<dbReference type="Proteomes" id="UP000000600">
    <property type="component" value="Unassembled WGS sequence"/>
</dbReference>
<dbReference type="OMA" id="DYSISEC"/>
<dbReference type="AlphaFoldDB" id="A0D5L3"/>
<evidence type="ECO:0008006" key="4">
    <source>
        <dbReference type="Google" id="ProtNLM"/>
    </source>
</evidence>
<dbReference type="EMBL" id="CT868307">
    <property type="protein sequence ID" value="CAK78330.1"/>
    <property type="molecule type" value="Genomic_DNA"/>
</dbReference>
<keyword evidence="3" id="KW-1185">Reference proteome</keyword>
<name>A0D5L3_PARTE</name>
<reference evidence="2 3" key="1">
    <citation type="journal article" date="2006" name="Nature">
        <title>Global trends of whole-genome duplications revealed by the ciliate Paramecium tetraurelia.</title>
        <authorList>
            <consortium name="Genoscope"/>
            <person name="Aury J.-M."/>
            <person name="Jaillon O."/>
            <person name="Duret L."/>
            <person name="Noel B."/>
            <person name="Jubin C."/>
            <person name="Porcel B.M."/>
            <person name="Segurens B."/>
            <person name="Daubin V."/>
            <person name="Anthouard V."/>
            <person name="Aiach N."/>
            <person name="Arnaiz O."/>
            <person name="Billaut A."/>
            <person name="Beisson J."/>
            <person name="Blanc I."/>
            <person name="Bouhouche K."/>
            <person name="Camara F."/>
            <person name="Duharcourt S."/>
            <person name="Guigo R."/>
            <person name="Gogendeau D."/>
            <person name="Katinka M."/>
            <person name="Keller A.-M."/>
            <person name="Kissmehl R."/>
            <person name="Klotz C."/>
            <person name="Koll F."/>
            <person name="Le Moue A."/>
            <person name="Lepere C."/>
            <person name="Malinsky S."/>
            <person name="Nowacki M."/>
            <person name="Nowak J.K."/>
            <person name="Plattner H."/>
            <person name="Poulain J."/>
            <person name="Ruiz F."/>
            <person name="Serrano V."/>
            <person name="Zagulski M."/>
            <person name="Dessen P."/>
            <person name="Betermier M."/>
            <person name="Weissenbach J."/>
            <person name="Scarpelli C."/>
            <person name="Schachter V."/>
            <person name="Sperling L."/>
            <person name="Meyer E."/>
            <person name="Cohen J."/>
            <person name="Wincker P."/>
        </authorList>
    </citation>
    <scope>NUCLEOTIDE SEQUENCE [LARGE SCALE GENOMIC DNA]</scope>
    <source>
        <strain evidence="2 3">Stock d4-2</strain>
    </source>
</reference>
<dbReference type="GeneID" id="5031511"/>